<dbReference type="Proteomes" id="UP000287872">
    <property type="component" value="Unassembled WGS sequence"/>
</dbReference>
<dbReference type="EMBL" id="BHYK01000010">
    <property type="protein sequence ID" value="GCD10409.1"/>
    <property type="molecule type" value="Genomic_DNA"/>
</dbReference>
<accession>A0A401ULK8</accession>
<evidence type="ECO:0000313" key="1">
    <source>
        <dbReference type="EMBL" id="GCD10409.1"/>
    </source>
</evidence>
<sequence>MDKGLLVLKENKGNKYGESKIEYGIDAKLEFIDLTDIFNSSLMDKVEILILIQHALYVSKGELLYKLVNGILQLHVGDTNIDEILWNNVGQQIELKMTVVKECEK</sequence>
<comment type="caution">
    <text evidence="1">The sequence shown here is derived from an EMBL/GenBank/DDBJ whole genome shotgun (WGS) entry which is preliminary data.</text>
</comment>
<reference evidence="1 2" key="1">
    <citation type="submission" date="2018-11" db="EMBL/GenBank/DDBJ databases">
        <title>Genome sequencing and assembly of Clostridium tagluense strain A121.</title>
        <authorList>
            <person name="Murakami T."/>
            <person name="Segawa T."/>
            <person name="Shcherbakova V.A."/>
            <person name="Mori H."/>
            <person name="Yoshimura Y."/>
        </authorList>
    </citation>
    <scope>NUCLEOTIDE SEQUENCE [LARGE SCALE GENOMIC DNA]</scope>
    <source>
        <strain evidence="1 2">A121</strain>
    </source>
</reference>
<gene>
    <name evidence="1" type="ORF">Ctaglu_20320</name>
</gene>
<evidence type="ECO:0000313" key="2">
    <source>
        <dbReference type="Proteomes" id="UP000287872"/>
    </source>
</evidence>
<dbReference type="AlphaFoldDB" id="A0A401ULK8"/>
<protein>
    <submittedName>
        <fullName evidence="1">Uncharacterized protein</fullName>
    </submittedName>
</protein>
<dbReference type="RefSeq" id="WP_125001000.1">
    <property type="nucleotide sequence ID" value="NZ_BHYK01000010.1"/>
</dbReference>
<organism evidence="1 2">
    <name type="scientific">Clostridium tagluense</name>
    <dbReference type="NCBI Taxonomy" id="360422"/>
    <lineage>
        <taxon>Bacteria</taxon>
        <taxon>Bacillati</taxon>
        <taxon>Bacillota</taxon>
        <taxon>Clostridia</taxon>
        <taxon>Eubacteriales</taxon>
        <taxon>Clostridiaceae</taxon>
        <taxon>Clostridium</taxon>
    </lineage>
</organism>
<name>A0A401ULK8_9CLOT</name>
<proteinExistence type="predicted"/>
<keyword evidence="2" id="KW-1185">Reference proteome</keyword>